<name>A0A9Q2QJI6_9GAMM</name>
<feature type="transmembrane region" description="Helical" evidence="1">
    <location>
        <begin position="35"/>
        <end position="53"/>
    </location>
</feature>
<dbReference type="Proteomes" id="UP000701999">
    <property type="component" value="Unassembled WGS sequence"/>
</dbReference>
<dbReference type="AlphaFoldDB" id="A0A9Q2QJI6"/>
<dbReference type="RefSeq" id="WP_159184044.1">
    <property type="nucleotide sequence ID" value="NZ_JACVJL010000106.1"/>
</dbReference>
<protein>
    <submittedName>
        <fullName evidence="2">Uncharacterized protein</fullName>
    </submittedName>
</protein>
<keyword evidence="1" id="KW-0472">Membrane</keyword>
<dbReference type="GeneID" id="93254638"/>
<sequence>MLGGKIAGILGSMSADSNDSERTVLQSLDIYTHNFMIIGIVVFICAMLMLILVPKLRVIKS</sequence>
<evidence type="ECO:0000313" key="3">
    <source>
        <dbReference type="Proteomes" id="UP000701999"/>
    </source>
</evidence>
<reference evidence="2 3" key="1">
    <citation type="submission" date="2020-09" db="EMBL/GenBank/DDBJ databases">
        <title>Development of specific Francisella tularensis PCR assay based on in-depth characterization of family Francisellaceae.</title>
        <authorList>
            <person name="Ohrman C."/>
            <person name="Sahl J."/>
            <person name="Sjodin A."/>
            <person name="Uneklint I."/>
            <person name="Ballard R."/>
            <person name="Karlsson L."/>
            <person name="Mcdonough R."/>
            <person name="Sundell D."/>
            <person name="Soria K."/>
            <person name="Brindeflk B."/>
            <person name="Vallesi A."/>
            <person name="Ramirez-Paredes J.G."/>
            <person name="Colquhoun D."/>
            <person name="Myrtennas K."/>
            <person name="Birdsell D."/>
            <person name="Johansson A."/>
            <person name="Wagner D."/>
            <person name="Forsman M."/>
        </authorList>
    </citation>
    <scope>NUCLEOTIDE SEQUENCE [LARGE SCALE GENOMIC DNA]</scope>
    <source>
        <strain evidence="2 3">FSC1140</strain>
    </source>
</reference>
<keyword evidence="1" id="KW-0812">Transmembrane</keyword>
<dbReference type="EMBL" id="JACVKN010000151">
    <property type="protein sequence ID" value="MBK2065409.1"/>
    <property type="molecule type" value="Genomic_DNA"/>
</dbReference>
<gene>
    <name evidence="2" type="ORF">IB647_07155</name>
</gene>
<keyword evidence="3" id="KW-1185">Reference proteome</keyword>
<proteinExistence type="predicted"/>
<comment type="caution">
    <text evidence="2">The sequence shown here is derived from an EMBL/GenBank/DDBJ whole genome shotgun (WGS) entry which is preliminary data.</text>
</comment>
<evidence type="ECO:0000256" key="1">
    <source>
        <dbReference type="SAM" id="Phobius"/>
    </source>
</evidence>
<accession>A0A9Q2QJI6</accession>
<keyword evidence="1" id="KW-1133">Transmembrane helix</keyword>
<evidence type="ECO:0000313" key="2">
    <source>
        <dbReference type="EMBL" id="MBK2065409.1"/>
    </source>
</evidence>
<organism evidence="2 3">
    <name type="scientific">Francisella noatunensis</name>
    <dbReference type="NCBI Taxonomy" id="657445"/>
    <lineage>
        <taxon>Bacteria</taxon>
        <taxon>Pseudomonadati</taxon>
        <taxon>Pseudomonadota</taxon>
        <taxon>Gammaproteobacteria</taxon>
        <taxon>Thiotrichales</taxon>
        <taxon>Francisellaceae</taxon>
        <taxon>Francisella</taxon>
    </lineage>
</organism>